<dbReference type="Proteomes" id="UP001141806">
    <property type="component" value="Unassembled WGS sequence"/>
</dbReference>
<feature type="compositionally biased region" description="Basic and acidic residues" evidence="3">
    <location>
        <begin position="931"/>
        <end position="959"/>
    </location>
</feature>
<evidence type="ECO:0000256" key="2">
    <source>
        <dbReference type="SAM" id="Coils"/>
    </source>
</evidence>
<feature type="transmembrane region" description="Helical" evidence="4">
    <location>
        <begin position="167"/>
        <end position="187"/>
    </location>
</feature>
<protein>
    <submittedName>
        <fullName evidence="5">Uncharacterized protein</fullName>
    </submittedName>
</protein>
<dbReference type="PANTHER" id="PTHR23160">
    <property type="entry name" value="SYNAPTONEMAL COMPLEX PROTEIN-RELATED"/>
    <property type="match status" value="1"/>
</dbReference>
<dbReference type="GO" id="GO:0007131">
    <property type="term" value="P:reciprocal meiotic recombination"/>
    <property type="evidence" value="ECO:0007669"/>
    <property type="project" value="TreeGrafter"/>
</dbReference>
<organism evidence="5 6">
    <name type="scientific">Protea cynaroides</name>
    <dbReference type="NCBI Taxonomy" id="273540"/>
    <lineage>
        <taxon>Eukaryota</taxon>
        <taxon>Viridiplantae</taxon>
        <taxon>Streptophyta</taxon>
        <taxon>Embryophyta</taxon>
        <taxon>Tracheophyta</taxon>
        <taxon>Spermatophyta</taxon>
        <taxon>Magnoliopsida</taxon>
        <taxon>Proteales</taxon>
        <taxon>Proteaceae</taxon>
        <taxon>Protea</taxon>
    </lineage>
</organism>
<evidence type="ECO:0000256" key="1">
    <source>
        <dbReference type="ARBA" id="ARBA00023054"/>
    </source>
</evidence>
<comment type="caution">
    <text evidence="5">The sequence shown here is derived from an EMBL/GenBank/DDBJ whole genome shotgun (WGS) entry which is preliminary data.</text>
</comment>
<keyword evidence="6" id="KW-1185">Reference proteome</keyword>
<feature type="region of interest" description="Disordered" evidence="3">
    <location>
        <begin position="715"/>
        <end position="735"/>
    </location>
</feature>
<evidence type="ECO:0000256" key="4">
    <source>
        <dbReference type="SAM" id="Phobius"/>
    </source>
</evidence>
<feature type="coiled-coil region" evidence="2">
    <location>
        <begin position="857"/>
        <end position="914"/>
    </location>
</feature>
<dbReference type="PANTHER" id="PTHR23160:SF3">
    <property type="entry name" value="SYNAPTONEMAL COMPLEX PROTEIN 1-RELATED"/>
    <property type="match status" value="1"/>
</dbReference>
<reference evidence="5" key="1">
    <citation type="journal article" date="2023" name="Plant J.">
        <title>The genome of the king protea, Protea cynaroides.</title>
        <authorList>
            <person name="Chang J."/>
            <person name="Duong T.A."/>
            <person name="Schoeman C."/>
            <person name="Ma X."/>
            <person name="Roodt D."/>
            <person name="Barker N."/>
            <person name="Li Z."/>
            <person name="Van de Peer Y."/>
            <person name="Mizrachi E."/>
        </authorList>
    </citation>
    <scope>NUCLEOTIDE SEQUENCE</scope>
    <source>
        <tissue evidence="5">Young leaves</tissue>
    </source>
</reference>
<dbReference type="AlphaFoldDB" id="A0A9Q0GMR0"/>
<evidence type="ECO:0000256" key="3">
    <source>
        <dbReference type="SAM" id="MobiDB-lite"/>
    </source>
</evidence>
<proteinExistence type="predicted"/>
<evidence type="ECO:0000313" key="5">
    <source>
        <dbReference type="EMBL" id="KAJ4950722.1"/>
    </source>
</evidence>
<evidence type="ECO:0000313" key="6">
    <source>
        <dbReference type="Proteomes" id="UP001141806"/>
    </source>
</evidence>
<accession>A0A9Q0GMR0</accession>
<keyword evidence="4" id="KW-0472">Membrane</keyword>
<keyword evidence="4" id="KW-0812">Transmembrane</keyword>
<name>A0A9Q0GMR0_9MAGN</name>
<keyword evidence="1 2" id="KW-0175">Coiled coil</keyword>
<dbReference type="OrthoDB" id="783434at2759"/>
<feature type="region of interest" description="Disordered" evidence="3">
    <location>
        <begin position="931"/>
        <end position="973"/>
    </location>
</feature>
<feature type="coiled-coil region" evidence="2">
    <location>
        <begin position="282"/>
        <end position="467"/>
    </location>
</feature>
<keyword evidence="4" id="KW-1133">Transmembrane helix</keyword>
<sequence>MFSLVQDQDVYSISVVSKRENTVLQCPSQFSFLSFLEVPYTSESESSLDNDWNSMNCVSLERKSAEIFSSCSVDIDVEEILEMPKTEEQTVHCSVKTESALTLQRASRREIGMQIGGKIVQLLLNQSLILLKSSSSADKSVTEGGHDTPSSRWRKYKRAASLDPRTVVIFFSVLSSMGTLLLIYLTLRVKQIGLWLTELWLVSGSPSRDLTAQSYVMNKLGFPGMKSLDQLRSLSGSVSGTVKSFQAPSRSQSDSFSSSGFANLKLTAEKLAKEQASVKTCLEMTNSKLKKSAEHIQLLEEKLQNAINENAKLSVKQNEDAKLWKGLESKFSSTRTLCDQLTETLLQLAGQVQSAEQDKKLFEDKLCANSKAFDILHLQMNDLSVNLESAEQTIRNREQVLMELRIEKEEMEKTYGDEHCRAANLIKEKDSVIKQLEESLAAEKLDVDSLNSQLKEMHLELSSKEDTCKVLRSVQGNLETEKNALHSSNEEFAKKLLISDQEITSLEDLIRGLEKMSIELDKQSLTVSNKVVQLNSAFDTCYKLSKQEKDLASKLSRCQFDRLHGQFLHVISEKDSLNSVKEGLNNKVLELQNVQEFVMVQHAEECRVAEEKIRRLESEVETYVSKKTELEMLVTKLEEEIKNLTDTSNQSENKMRDLLLKISTLESENQDIQEKSQAKILEKADKINTFEKEIGKHLELVDSLEKQISQLHDSSKKKEQQLLQSTDREKQLEDKKEEIQSQLAVAESKLVEAKKQYDLMLESKQLELSKHLKEISQRNDQAINDIRRKYEVEKLEIVNLEKEKADRITKEMEKKYDLKIAESKEESRQYLMRVQEEHVALMNRIQLEHDKKELGIKADHKEELKHIQLQADNELNEKIVLLREEHEVQMEDLRHQHEDECAKLQEELDLQKSKEERQRALLQLQWKVMSDKPQEEEVNSKKEYSISSIKMHDPDDVKRSQHSHRRPETIGKDSSFLRAKRTPGSNVLKKADKVNTGSVIGIPKHGKKVTHHEYEVATANGRTITKRRKTSTVMFGNPKQQKMMNTPKTKTCGDVKMVVKGGGHSRPSNIVDGVKIHGTETLEKQAGYRLLHLLETIETFELSFIYHG</sequence>
<dbReference type="EMBL" id="JAMYWD010000012">
    <property type="protein sequence ID" value="KAJ4950722.1"/>
    <property type="molecule type" value="Genomic_DNA"/>
</dbReference>
<gene>
    <name evidence="5" type="ORF">NE237_027554</name>
</gene>